<organism evidence="3 4">
    <name type="scientific">Trichomalopsis sarcophagae</name>
    <dbReference type="NCBI Taxonomy" id="543379"/>
    <lineage>
        <taxon>Eukaryota</taxon>
        <taxon>Metazoa</taxon>
        <taxon>Ecdysozoa</taxon>
        <taxon>Arthropoda</taxon>
        <taxon>Hexapoda</taxon>
        <taxon>Insecta</taxon>
        <taxon>Pterygota</taxon>
        <taxon>Neoptera</taxon>
        <taxon>Endopterygota</taxon>
        <taxon>Hymenoptera</taxon>
        <taxon>Apocrita</taxon>
        <taxon>Proctotrupomorpha</taxon>
        <taxon>Chalcidoidea</taxon>
        <taxon>Pteromalidae</taxon>
        <taxon>Pteromalinae</taxon>
        <taxon>Trichomalopsis</taxon>
    </lineage>
</organism>
<dbReference type="EMBL" id="NNAY01004451">
    <property type="protein sequence ID" value="OXU17881.1"/>
    <property type="molecule type" value="Genomic_DNA"/>
</dbReference>
<dbReference type="Proteomes" id="UP000215335">
    <property type="component" value="Unassembled WGS sequence"/>
</dbReference>
<sequence length="295" mass="34113">MRRGISTPAGKEIALKKRGRPKKEDKDQIIQMRRYLEKGNCGFDVIFGKNRKLEHSPVLGRKENKQKEKDERIDEVNGQKEATEVADSTAGTNAKEENLPTERDEERRDKKEAAVGEASGNIIEKMTEGDTGSTPDTAREEAAIELREMSREIKILKEMREEDRSRLEKLDEEIERVKEDKIVTTAVENTERNVNNAVENKIRDENGNEGEVYQDGEVVEEEIDDRQEEEGNYDRNNNLRIEDRKYLKVIPDKLGEEELKWEMAERKSRKKSIVIRAIRTTGAKLKKEIKGIMKE</sequence>
<feature type="non-terminal residue" evidence="3">
    <location>
        <position position="295"/>
    </location>
</feature>
<evidence type="ECO:0000313" key="4">
    <source>
        <dbReference type="Proteomes" id="UP000215335"/>
    </source>
</evidence>
<comment type="caution">
    <text evidence="3">The sequence shown here is derived from an EMBL/GenBank/DDBJ whole genome shotgun (WGS) entry which is preliminary data.</text>
</comment>
<feature type="coiled-coil region" evidence="1">
    <location>
        <begin position="139"/>
        <end position="180"/>
    </location>
</feature>
<protein>
    <submittedName>
        <fullName evidence="3">Uncharacterized protein</fullName>
    </submittedName>
</protein>
<feature type="region of interest" description="Disordered" evidence="2">
    <location>
        <begin position="1"/>
        <end position="28"/>
    </location>
</feature>
<evidence type="ECO:0000256" key="1">
    <source>
        <dbReference type="SAM" id="Coils"/>
    </source>
</evidence>
<proteinExistence type="predicted"/>
<dbReference type="AlphaFoldDB" id="A0A232EHT3"/>
<feature type="compositionally biased region" description="Basic and acidic residues" evidence="2">
    <location>
        <begin position="52"/>
        <end position="83"/>
    </location>
</feature>
<keyword evidence="1" id="KW-0175">Coiled coil</keyword>
<evidence type="ECO:0000256" key="2">
    <source>
        <dbReference type="SAM" id="MobiDB-lite"/>
    </source>
</evidence>
<reference evidence="3 4" key="1">
    <citation type="journal article" date="2017" name="Curr. Biol.">
        <title>The Evolution of Venom by Co-option of Single-Copy Genes.</title>
        <authorList>
            <person name="Martinson E.O."/>
            <person name="Mrinalini"/>
            <person name="Kelkar Y.D."/>
            <person name="Chang C.H."/>
            <person name="Werren J.H."/>
        </authorList>
    </citation>
    <scope>NUCLEOTIDE SEQUENCE [LARGE SCALE GENOMIC DNA]</scope>
    <source>
        <strain evidence="3 4">Alberta</strain>
        <tissue evidence="3">Whole body</tissue>
    </source>
</reference>
<gene>
    <name evidence="3" type="ORF">TSAR_007950</name>
</gene>
<accession>A0A232EHT3</accession>
<feature type="compositionally biased region" description="Basic and acidic residues" evidence="2">
    <location>
        <begin position="94"/>
        <end position="114"/>
    </location>
</feature>
<feature type="region of interest" description="Disordered" evidence="2">
    <location>
        <begin position="52"/>
        <end position="137"/>
    </location>
</feature>
<keyword evidence="4" id="KW-1185">Reference proteome</keyword>
<name>A0A232EHT3_9HYME</name>
<evidence type="ECO:0000313" key="3">
    <source>
        <dbReference type="EMBL" id="OXU17881.1"/>
    </source>
</evidence>